<reference evidence="2" key="1">
    <citation type="submission" date="2021-08" db="EMBL/GenBank/DDBJ databases">
        <authorList>
            <person name="Lu L."/>
            <person name="Huang X."/>
            <person name="Zhang R."/>
            <person name="Jiao N."/>
        </authorList>
    </citation>
    <scope>NUCLEOTIDE SEQUENCE</scope>
</reference>
<name>A0AAE8XD53_9CAUD</name>
<keyword evidence="1" id="KW-0812">Transmembrane</keyword>
<evidence type="ECO:0000313" key="2">
    <source>
        <dbReference type="EMBL" id="UAT28917.1"/>
    </source>
</evidence>
<proteinExistence type="predicted"/>
<feature type="transmembrane region" description="Helical" evidence="1">
    <location>
        <begin position="27"/>
        <end position="46"/>
    </location>
</feature>
<evidence type="ECO:0000313" key="3">
    <source>
        <dbReference type="Proteomes" id="UP000828212"/>
    </source>
</evidence>
<dbReference type="EMBL" id="MZ773648">
    <property type="protein sequence ID" value="UAT28917.1"/>
    <property type="molecule type" value="Genomic_DNA"/>
</dbReference>
<protein>
    <submittedName>
        <fullName evidence="2">Uncharacterized protein</fullName>
    </submittedName>
</protein>
<keyword evidence="3" id="KW-1185">Reference proteome</keyword>
<keyword evidence="1" id="KW-1133">Transmembrane helix</keyword>
<gene>
    <name evidence="2" type="ORF">R7L_gp78</name>
</gene>
<evidence type="ECO:0000256" key="1">
    <source>
        <dbReference type="SAM" id="Phobius"/>
    </source>
</evidence>
<organism evidence="2 3">
    <name type="scientific">Dinoroseobacter phage vB_DshP-R7L</name>
    <dbReference type="NCBI Taxonomy" id="2873349"/>
    <lineage>
        <taxon>Viruses</taxon>
        <taxon>Duplodnaviria</taxon>
        <taxon>Heunggongvirae</taxon>
        <taxon>Uroviricota</taxon>
        <taxon>Caudoviricetes</taxon>
        <taxon>Schitoviridae</taxon>
        <taxon>Rhodovirinae</taxon>
        <taxon>Gonggongvirus</taxon>
        <taxon>Gonggongvirus R7l</taxon>
    </lineage>
</organism>
<accession>A0AAE8XD53</accession>
<keyword evidence="1" id="KW-0472">Membrane</keyword>
<dbReference type="Proteomes" id="UP000828212">
    <property type="component" value="Segment"/>
</dbReference>
<sequence length="64" mass="7124">MDIRQIPTPKVIRAEKSANKNVDDAKVIVMGIIFCTVIVIIQGLFYSESSEETNPETVTIEVTQ</sequence>